<dbReference type="PANTHER" id="PTHR46797:SF1">
    <property type="entry name" value="METHYLPHOSPHONATE SYNTHASE"/>
    <property type="match status" value="1"/>
</dbReference>
<accession>A0A2V4P1E5</accession>
<dbReference type="OrthoDB" id="3675359at2"/>
<name>A0A2V4P1E5_9ACTN</name>
<dbReference type="AlphaFoldDB" id="A0A2V4P1E5"/>
<feature type="domain" description="HTH cro/C1-type" evidence="2">
    <location>
        <begin position="15"/>
        <end position="68"/>
    </location>
</feature>
<comment type="caution">
    <text evidence="3">The sequence shown here is derived from an EMBL/GenBank/DDBJ whole genome shotgun (WGS) entry which is preliminary data.</text>
</comment>
<dbReference type="InterPro" id="IPR010982">
    <property type="entry name" value="Lambda_DNA-bd_dom_sf"/>
</dbReference>
<reference evidence="3 4" key="1">
    <citation type="submission" date="2018-03" db="EMBL/GenBank/DDBJ databases">
        <title>Bioinformatic expansion and discovery of thiopeptide antibiotics.</title>
        <authorList>
            <person name="Schwalen C.J."/>
            <person name="Hudson G.A."/>
            <person name="Mitchell D.A."/>
        </authorList>
    </citation>
    <scope>NUCLEOTIDE SEQUENCE [LARGE SCALE GENOMIC DNA]</scope>
    <source>
        <strain evidence="3 4">ATCC 21389</strain>
    </source>
</reference>
<dbReference type="SUPFAM" id="SSF47413">
    <property type="entry name" value="lambda repressor-like DNA-binding domains"/>
    <property type="match status" value="1"/>
</dbReference>
<dbReference type="Gene3D" id="1.10.260.40">
    <property type="entry name" value="lambda repressor-like DNA-binding domains"/>
    <property type="match status" value="1"/>
</dbReference>
<proteinExistence type="predicted"/>
<evidence type="ECO:0000313" key="3">
    <source>
        <dbReference type="EMBL" id="PYC86924.1"/>
    </source>
</evidence>
<dbReference type="GO" id="GO:0003677">
    <property type="term" value="F:DNA binding"/>
    <property type="evidence" value="ECO:0007669"/>
    <property type="project" value="UniProtKB-KW"/>
</dbReference>
<dbReference type="CDD" id="cd00093">
    <property type="entry name" value="HTH_XRE"/>
    <property type="match status" value="1"/>
</dbReference>
<dbReference type="GO" id="GO:0003700">
    <property type="term" value="F:DNA-binding transcription factor activity"/>
    <property type="evidence" value="ECO:0007669"/>
    <property type="project" value="TreeGrafter"/>
</dbReference>
<dbReference type="InterPro" id="IPR001387">
    <property type="entry name" value="Cro/C1-type_HTH"/>
</dbReference>
<dbReference type="GO" id="GO:0005829">
    <property type="term" value="C:cytosol"/>
    <property type="evidence" value="ECO:0007669"/>
    <property type="project" value="TreeGrafter"/>
</dbReference>
<dbReference type="SUPFAM" id="SSF48452">
    <property type="entry name" value="TPR-like"/>
    <property type="match status" value="2"/>
</dbReference>
<evidence type="ECO:0000313" key="4">
    <source>
        <dbReference type="Proteomes" id="UP000248039"/>
    </source>
</evidence>
<protein>
    <submittedName>
        <fullName evidence="3">Transcriptional regulator</fullName>
    </submittedName>
</protein>
<dbReference type="SMART" id="SM00530">
    <property type="entry name" value="HTH_XRE"/>
    <property type="match status" value="1"/>
</dbReference>
<evidence type="ECO:0000256" key="1">
    <source>
        <dbReference type="ARBA" id="ARBA00023125"/>
    </source>
</evidence>
<organism evidence="3 4">
    <name type="scientific">Streptomyces tateyamensis</name>
    <dbReference type="NCBI Taxonomy" id="565073"/>
    <lineage>
        <taxon>Bacteria</taxon>
        <taxon>Bacillati</taxon>
        <taxon>Actinomycetota</taxon>
        <taxon>Actinomycetes</taxon>
        <taxon>Kitasatosporales</taxon>
        <taxon>Streptomycetaceae</taxon>
        <taxon>Streptomyces</taxon>
    </lineage>
</organism>
<sequence>MDQSQSETNGIGQRLRELRQKRGLNQQDLASDDVSVSYVSLIETGKRAPSDTVLKTLAERVGCTVDYLRTGRDDARVKELELKVAFGDMALRNGANGEALQSYSEALANAPLLQEATVRRARLGQALAFEKLGRLEAAIQLFTTLFEDPGTVPGTSDWAQLAVALCRAYRDSGDQMMSVEVGERALRKLDQLGLDYTDDHIQLGATLITCYFQRGDLTQAQLLVNRLTAVAEQTGSRVARGSVYWNAALVARSRGQFKEALALTERALMLMAETDNVRHLGILKFNCASFLLDTESSEHERIEELLTESQEAVVEAGTAVEQAKVEVEFARLSLRQGAPQDALGRASRAIGLLRNEAPWDSAFARTLLAQAQFDLGEERQARETMRAVERELLRLPDNRSSATVWRQAGDVWLANGHQGEAMTFYQRALCGAGLVPLHSTSPAIAMVTSPQT</sequence>
<dbReference type="PANTHER" id="PTHR46797">
    <property type="entry name" value="HTH-TYPE TRANSCRIPTIONAL REGULATOR"/>
    <property type="match status" value="1"/>
</dbReference>
<dbReference type="EMBL" id="PYBW01000018">
    <property type="protein sequence ID" value="PYC86924.1"/>
    <property type="molecule type" value="Genomic_DNA"/>
</dbReference>
<dbReference type="InterPro" id="IPR050807">
    <property type="entry name" value="TransReg_Diox_bact_type"/>
</dbReference>
<dbReference type="Gene3D" id="1.25.40.10">
    <property type="entry name" value="Tetratricopeptide repeat domain"/>
    <property type="match status" value="2"/>
</dbReference>
<gene>
    <name evidence="3" type="ORF">C7C46_05395</name>
</gene>
<dbReference type="RefSeq" id="WP_110666244.1">
    <property type="nucleotide sequence ID" value="NZ_PYBW01000018.1"/>
</dbReference>
<evidence type="ECO:0000259" key="2">
    <source>
        <dbReference type="PROSITE" id="PS50943"/>
    </source>
</evidence>
<dbReference type="PROSITE" id="PS50943">
    <property type="entry name" value="HTH_CROC1"/>
    <property type="match status" value="1"/>
</dbReference>
<dbReference type="Proteomes" id="UP000248039">
    <property type="component" value="Unassembled WGS sequence"/>
</dbReference>
<dbReference type="Pfam" id="PF01381">
    <property type="entry name" value="HTH_3"/>
    <property type="match status" value="1"/>
</dbReference>
<dbReference type="InterPro" id="IPR011990">
    <property type="entry name" value="TPR-like_helical_dom_sf"/>
</dbReference>
<keyword evidence="4" id="KW-1185">Reference proteome</keyword>
<keyword evidence="1" id="KW-0238">DNA-binding</keyword>